<evidence type="ECO:0000256" key="6">
    <source>
        <dbReference type="ARBA" id="ARBA00023069"/>
    </source>
</evidence>
<keyword evidence="5" id="KW-0175">Coiled coil</keyword>
<evidence type="ECO:0000256" key="2">
    <source>
        <dbReference type="ARBA" id="ARBA00006875"/>
    </source>
</evidence>
<evidence type="ECO:0000256" key="11">
    <source>
        <dbReference type="SAM" id="MobiDB-lite"/>
    </source>
</evidence>
<dbReference type="InterPro" id="IPR008805">
    <property type="entry name" value="RIB43A"/>
</dbReference>
<sequence length="105" mass="12144">MDAHEEELKKASRVALNNYNQTLAAEQEENRKEQRRTEERENSAEIWHTMTSDMMTERVEAPEGAVGGGRPPQILSDSEFHQNLIKRLDFYETTLINKNPKKSQA</sequence>
<feature type="compositionally biased region" description="Polar residues" evidence="11">
    <location>
        <begin position="15"/>
        <end position="24"/>
    </location>
</feature>
<evidence type="ECO:0000256" key="1">
    <source>
        <dbReference type="ARBA" id="ARBA00004611"/>
    </source>
</evidence>
<evidence type="ECO:0000313" key="12">
    <source>
        <dbReference type="EMBL" id="SBP75839.1"/>
    </source>
</evidence>
<feature type="compositionally biased region" description="Basic and acidic residues" evidence="11">
    <location>
        <begin position="1"/>
        <end position="10"/>
    </location>
</feature>
<keyword evidence="7" id="KW-0206">Cytoskeleton</keyword>
<dbReference type="Pfam" id="PF05914">
    <property type="entry name" value="RIB43A"/>
    <property type="match status" value="1"/>
</dbReference>
<evidence type="ECO:0000256" key="10">
    <source>
        <dbReference type="ARBA" id="ARBA00046435"/>
    </source>
</evidence>
<organism evidence="12">
    <name type="scientific">Nothobranchius kadleci</name>
    <name type="common">African annual killifish</name>
    <dbReference type="NCBI Taxonomy" id="1051664"/>
    <lineage>
        <taxon>Eukaryota</taxon>
        <taxon>Metazoa</taxon>
        <taxon>Chordata</taxon>
        <taxon>Craniata</taxon>
        <taxon>Vertebrata</taxon>
        <taxon>Euteleostomi</taxon>
        <taxon>Actinopterygii</taxon>
        <taxon>Neopterygii</taxon>
        <taxon>Teleostei</taxon>
        <taxon>Neoteleostei</taxon>
        <taxon>Acanthomorphata</taxon>
        <taxon>Ovalentaria</taxon>
        <taxon>Atherinomorphae</taxon>
        <taxon>Cyprinodontiformes</taxon>
        <taxon>Nothobranchiidae</taxon>
        <taxon>Nothobranchius</taxon>
    </lineage>
</organism>
<keyword evidence="8" id="KW-0966">Cell projection</keyword>
<evidence type="ECO:0000256" key="5">
    <source>
        <dbReference type="ARBA" id="ARBA00023054"/>
    </source>
</evidence>
<accession>A0A1A8C8B0</accession>
<protein>
    <recommendedName>
        <fullName evidence="9">RIB43A-like with coiled-coils protein 1</fullName>
    </recommendedName>
</protein>
<evidence type="ECO:0000256" key="4">
    <source>
        <dbReference type="ARBA" id="ARBA00022846"/>
    </source>
</evidence>
<evidence type="ECO:0000256" key="7">
    <source>
        <dbReference type="ARBA" id="ARBA00023212"/>
    </source>
</evidence>
<proteinExistence type="inferred from homology"/>
<reference evidence="12" key="2">
    <citation type="submission" date="2016-06" db="EMBL/GenBank/DDBJ databases">
        <title>The genome of a short-lived fish provides insights into sex chromosome evolution and the genetic control of aging.</title>
        <authorList>
            <person name="Reichwald K."/>
            <person name="Felder M."/>
            <person name="Petzold A."/>
            <person name="Koch P."/>
            <person name="Groth M."/>
            <person name="Platzer M."/>
        </authorList>
    </citation>
    <scope>NUCLEOTIDE SEQUENCE</scope>
    <source>
        <tissue evidence="12">Brain</tissue>
    </source>
</reference>
<evidence type="ECO:0000256" key="3">
    <source>
        <dbReference type="ARBA" id="ARBA00022490"/>
    </source>
</evidence>
<comment type="subcellular location">
    <subcellularLocation>
        <location evidence="1">Cytoplasm</location>
        <location evidence="1">Cytoskeleton</location>
        <location evidence="1">Flagellum axoneme</location>
    </subcellularLocation>
</comment>
<dbReference type="EMBL" id="HADZ01011898">
    <property type="protein sequence ID" value="SBP75839.1"/>
    <property type="molecule type" value="Transcribed_RNA"/>
</dbReference>
<comment type="subunit">
    <text evidence="10">Microtubule inner protein component of sperm flagellar doublet microtubules.</text>
</comment>
<feature type="region of interest" description="Disordered" evidence="11">
    <location>
        <begin position="1"/>
        <end position="54"/>
    </location>
</feature>
<reference evidence="12" key="1">
    <citation type="submission" date="2016-05" db="EMBL/GenBank/DDBJ databases">
        <authorList>
            <person name="Lavstsen T."/>
            <person name="Jespersen J.S."/>
        </authorList>
    </citation>
    <scope>NUCLEOTIDE SEQUENCE</scope>
    <source>
        <tissue evidence="12">Brain</tissue>
    </source>
</reference>
<name>A0A1A8C8B0_NOTKA</name>
<feature type="compositionally biased region" description="Basic and acidic residues" evidence="11">
    <location>
        <begin position="28"/>
        <end position="43"/>
    </location>
</feature>
<dbReference type="AlphaFoldDB" id="A0A1A8C8B0"/>
<keyword evidence="6" id="KW-0969">Cilium</keyword>
<dbReference type="PANTHER" id="PTHR14517">
    <property type="entry name" value="RIB43A-RELATED"/>
    <property type="match status" value="1"/>
</dbReference>
<comment type="similarity">
    <text evidence="2">Belongs to the RIB43A family.</text>
</comment>
<keyword evidence="3" id="KW-0963">Cytoplasm</keyword>
<evidence type="ECO:0000256" key="9">
    <source>
        <dbReference type="ARBA" id="ARBA00041087"/>
    </source>
</evidence>
<dbReference type="PANTHER" id="PTHR14517:SF11">
    <property type="entry name" value="RIB43A-LIKE WITH COILED-COILS PROTEIN 1"/>
    <property type="match status" value="1"/>
</dbReference>
<gene>
    <name evidence="12" type="primary">RIBC1</name>
</gene>
<keyword evidence="4" id="KW-0282">Flagellum</keyword>
<evidence type="ECO:0000256" key="8">
    <source>
        <dbReference type="ARBA" id="ARBA00023273"/>
    </source>
</evidence>